<accession>A0A194PNA0</accession>
<dbReference type="Proteomes" id="UP000053268">
    <property type="component" value="Unassembled WGS sequence"/>
</dbReference>
<dbReference type="InterPro" id="IPR013320">
    <property type="entry name" value="ConA-like_dom_sf"/>
</dbReference>
<dbReference type="AlphaFoldDB" id="A0A194PNA0"/>
<dbReference type="Gene3D" id="2.60.120.200">
    <property type="match status" value="1"/>
</dbReference>
<organism evidence="2 3">
    <name type="scientific">Papilio xuthus</name>
    <name type="common">Asian swallowtail butterfly</name>
    <dbReference type="NCBI Taxonomy" id="66420"/>
    <lineage>
        <taxon>Eukaryota</taxon>
        <taxon>Metazoa</taxon>
        <taxon>Ecdysozoa</taxon>
        <taxon>Arthropoda</taxon>
        <taxon>Hexapoda</taxon>
        <taxon>Insecta</taxon>
        <taxon>Pterygota</taxon>
        <taxon>Neoptera</taxon>
        <taxon>Endopterygota</taxon>
        <taxon>Lepidoptera</taxon>
        <taxon>Glossata</taxon>
        <taxon>Ditrysia</taxon>
        <taxon>Papilionoidea</taxon>
        <taxon>Papilionidae</taxon>
        <taxon>Papilioninae</taxon>
        <taxon>Papilio</taxon>
    </lineage>
</organism>
<protein>
    <submittedName>
        <fullName evidence="2">Basement membrane-specific heparan sulfate proteoglycan core protein</fullName>
    </submittedName>
</protein>
<dbReference type="InterPro" id="IPR001791">
    <property type="entry name" value="Laminin_G"/>
</dbReference>
<reference evidence="2 3" key="1">
    <citation type="journal article" date="2015" name="Nat. Commun.">
        <title>Outbred genome sequencing and CRISPR/Cas9 gene editing in butterflies.</title>
        <authorList>
            <person name="Li X."/>
            <person name="Fan D."/>
            <person name="Zhang W."/>
            <person name="Liu G."/>
            <person name="Zhang L."/>
            <person name="Zhao L."/>
            <person name="Fang X."/>
            <person name="Chen L."/>
            <person name="Dong Y."/>
            <person name="Chen Y."/>
            <person name="Ding Y."/>
            <person name="Zhao R."/>
            <person name="Feng M."/>
            <person name="Zhu Y."/>
            <person name="Feng Y."/>
            <person name="Jiang X."/>
            <person name="Zhu D."/>
            <person name="Xiang H."/>
            <person name="Feng X."/>
            <person name="Li S."/>
            <person name="Wang J."/>
            <person name="Zhang G."/>
            <person name="Kronforst M.R."/>
            <person name="Wang W."/>
        </authorList>
    </citation>
    <scope>NUCLEOTIDE SEQUENCE [LARGE SCALE GENOMIC DNA]</scope>
    <source>
        <strain evidence="2">Ya'a_city_454_Px</strain>
        <tissue evidence="2">Whole body</tissue>
    </source>
</reference>
<dbReference type="Pfam" id="PF02210">
    <property type="entry name" value="Laminin_G_2"/>
    <property type="match status" value="1"/>
</dbReference>
<name>A0A194PNA0_PAPXU</name>
<dbReference type="STRING" id="66420.A0A194PNA0"/>
<keyword evidence="3" id="KW-1185">Reference proteome</keyword>
<gene>
    <name evidence="2" type="ORF">RR46_11915</name>
</gene>
<dbReference type="SMART" id="SM00282">
    <property type="entry name" value="LamG"/>
    <property type="match status" value="1"/>
</dbReference>
<evidence type="ECO:0000259" key="1">
    <source>
        <dbReference type="SMART" id="SM00282"/>
    </source>
</evidence>
<dbReference type="EMBL" id="KQ459597">
    <property type="protein sequence ID" value="KPI94911.1"/>
    <property type="molecule type" value="Genomic_DNA"/>
</dbReference>
<feature type="domain" description="Laminin G" evidence="1">
    <location>
        <begin position="75"/>
        <end position="204"/>
    </location>
</feature>
<evidence type="ECO:0000313" key="2">
    <source>
        <dbReference type="EMBL" id="KPI94911.1"/>
    </source>
</evidence>
<proteinExistence type="predicted"/>
<evidence type="ECO:0000313" key="3">
    <source>
        <dbReference type="Proteomes" id="UP000053268"/>
    </source>
</evidence>
<dbReference type="SUPFAM" id="SSF49899">
    <property type="entry name" value="Concanavalin A-like lectins/glucanases"/>
    <property type="match status" value="1"/>
</dbReference>
<sequence>MSVNDDYEDICMKKTTEHHHTTFYDDFEEQYITNEVDDYYPLYEEYYDGREKDAYIAPLFDGRAHMTARTRLPAKSFDIWAEVSAVCGGGALMSASGVRDYLWVGFVEDKAVLRWDAGNGPLELRSGKVRMDGRSKLSARRYKKDALLKLGTAAARGSTHGPMSSLNIDPYVFIGRAPDNVTLLSGMKIPGFVGCVHRLRISGRDIIPPTRGMPVTTHGVRPCTPHNLAQLVCP</sequence>
<dbReference type="CDD" id="cd00110">
    <property type="entry name" value="LamG"/>
    <property type="match status" value="1"/>
</dbReference>